<name>A0A9D1YE08_9FIRM</name>
<dbReference type="Proteomes" id="UP000823915">
    <property type="component" value="Unassembled WGS sequence"/>
</dbReference>
<comment type="caution">
    <text evidence="1">The sequence shown here is derived from an EMBL/GenBank/DDBJ whole genome shotgun (WGS) entry which is preliminary data.</text>
</comment>
<organism evidence="1 2">
    <name type="scientific">Candidatus Acutalibacter pullistercoris</name>
    <dbReference type="NCBI Taxonomy" id="2838418"/>
    <lineage>
        <taxon>Bacteria</taxon>
        <taxon>Bacillati</taxon>
        <taxon>Bacillota</taxon>
        <taxon>Clostridia</taxon>
        <taxon>Eubacteriales</taxon>
        <taxon>Acutalibacteraceae</taxon>
        <taxon>Acutalibacter</taxon>
    </lineage>
</organism>
<accession>A0A9D1YE08</accession>
<sequence length="122" mass="13510">MKLDREQVLERFLTYCGENPQQAGEARQALWEALCHQCAQWVETAAGPRADQWEEALISLAAAKAFYQLTLADGALAPEALTAGEVKIDWAGREQKARALAEEQQRLCGPALLSQEFYCKGV</sequence>
<gene>
    <name evidence="1" type="ORF">H9838_07975</name>
</gene>
<proteinExistence type="predicted"/>
<reference evidence="1" key="2">
    <citation type="submission" date="2021-04" db="EMBL/GenBank/DDBJ databases">
        <authorList>
            <person name="Gilroy R."/>
        </authorList>
    </citation>
    <scope>NUCLEOTIDE SEQUENCE</scope>
    <source>
        <strain evidence="1">1282</strain>
    </source>
</reference>
<evidence type="ECO:0000313" key="1">
    <source>
        <dbReference type="EMBL" id="HIY27089.1"/>
    </source>
</evidence>
<evidence type="ECO:0000313" key="2">
    <source>
        <dbReference type="Proteomes" id="UP000823915"/>
    </source>
</evidence>
<dbReference type="EMBL" id="DXDU01000128">
    <property type="protein sequence ID" value="HIY27089.1"/>
    <property type="molecule type" value="Genomic_DNA"/>
</dbReference>
<protein>
    <submittedName>
        <fullName evidence="1">Uncharacterized protein</fullName>
    </submittedName>
</protein>
<reference evidence="1" key="1">
    <citation type="journal article" date="2021" name="PeerJ">
        <title>Extensive microbial diversity within the chicken gut microbiome revealed by metagenomics and culture.</title>
        <authorList>
            <person name="Gilroy R."/>
            <person name="Ravi A."/>
            <person name="Getino M."/>
            <person name="Pursley I."/>
            <person name="Horton D.L."/>
            <person name="Alikhan N.F."/>
            <person name="Baker D."/>
            <person name="Gharbi K."/>
            <person name="Hall N."/>
            <person name="Watson M."/>
            <person name="Adriaenssens E.M."/>
            <person name="Foster-Nyarko E."/>
            <person name="Jarju S."/>
            <person name="Secka A."/>
            <person name="Antonio M."/>
            <person name="Oren A."/>
            <person name="Chaudhuri R.R."/>
            <person name="La Ragione R."/>
            <person name="Hildebrand F."/>
            <person name="Pallen M.J."/>
        </authorList>
    </citation>
    <scope>NUCLEOTIDE SEQUENCE</scope>
    <source>
        <strain evidence="1">1282</strain>
    </source>
</reference>
<dbReference type="AlphaFoldDB" id="A0A9D1YE08"/>